<evidence type="ECO:0000313" key="5">
    <source>
        <dbReference type="Proteomes" id="UP000295096"/>
    </source>
</evidence>
<keyword evidence="2" id="KW-0732">Signal</keyword>
<dbReference type="SUPFAM" id="SSF53955">
    <property type="entry name" value="Lysozyme-like"/>
    <property type="match status" value="1"/>
</dbReference>
<evidence type="ECO:0000256" key="1">
    <source>
        <dbReference type="ARBA" id="ARBA00009387"/>
    </source>
</evidence>
<organism evidence="4 5">
    <name type="scientific">Dankookia rubra</name>
    <dbReference type="NCBI Taxonomy" id="1442381"/>
    <lineage>
        <taxon>Bacteria</taxon>
        <taxon>Pseudomonadati</taxon>
        <taxon>Pseudomonadota</taxon>
        <taxon>Alphaproteobacteria</taxon>
        <taxon>Acetobacterales</taxon>
        <taxon>Roseomonadaceae</taxon>
        <taxon>Dankookia</taxon>
    </lineage>
</organism>
<feature type="chain" id="PRO_5020453972" description="Transglycosylase SLT domain-containing protein" evidence="2">
    <location>
        <begin position="20"/>
        <end position="269"/>
    </location>
</feature>
<dbReference type="InterPro" id="IPR008258">
    <property type="entry name" value="Transglycosylase_SLT_dom_1"/>
</dbReference>
<evidence type="ECO:0000256" key="2">
    <source>
        <dbReference type="SAM" id="SignalP"/>
    </source>
</evidence>
<dbReference type="InterPro" id="IPR023346">
    <property type="entry name" value="Lysozyme-like_dom_sf"/>
</dbReference>
<dbReference type="CDD" id="cd00442">
    <property type="entry name" value="Lyz-like"/>
    <property type="match status" value="1"/>
</dbReference>
<comment type="caution">
    <text evidence="4">The sequence shown here is derived from an EMBL/GenBank/DDBJ whole genome shotgun (WGS) entry which is preliminary data.</text>
</comment>
<dbReference type="OrthoDB" id="7226137at2"/>
<evidence type="ECO:0000313" key="4">
    <source>
        <dbReference type="EMBL" id="TDH61151.1"/>
    </source>
</evidence>
<dbReference type="Gene3D" id="1.10.530.10">
    <property type="match status" value="1"/>
</dbReference>
<comment type="similarity">
    <text evidence="1">Belongs to the virb1 family.</text>
</comment>
<gene>
    <name evidence="4" type="ORF">E2C06_18090</name>
</gene>
<dbReference type="EMBL" id="SMSJ01000025">
    <property type="protein sequence ID" value="TDH61151.1"/>
    <property type="molecule type" value="Genomic_DNA"/>
</dbReference>
<evidence type="ECO:0000259" key="3">
    <source>
        <dbReference type="Pfam" id="PF01464"/>
    </source>
</evidence>
<reference evidence="4 5" key="1">
    <citation type="journal article" date="2016" name="J. Microbiol.">
        <title>Dankookia rubra gen. nov., sp. nov., an alphaproteobacterium isolated from sediment of a shallow stream.</title>
        <authorList>
            <person name="Kim W.H."/>
            <person name="Kim D.H."/>
            <person name="Kang K."/>
            <person name="Ahn T.Y."/>
        </authorList>
    </citation>
    <scope>NUCLEOTIDE SEQUENCE [LARGE SCALE GENOMIC DNA]</scope>
    <source>
        <strain evidence="4 5">JCM30602</strain>
    </source>
</reference>
<accession>A0A4R5QF50</accession>
<keyword evidence="5" id="KW-1185">Reference proteome</keyword>
<protein>
    <recommendedName>
        <fullName evidence="3">Transglycosylase SLT domain-containing protein</fullName>
    </recommendedName>
</protein>
<dbReference type="Proteomes" id="UP000295096">
    <property type="component" value="Unassembled WGS sequence"/>
</dbReference>
<feature type="domain" description="Transglycosylase SLT" evidence="3">
    <location>
        <begin position="107"/>
        <end position="210"/>
    </location>
</feature>
<feature type="signal peptide" evidence="2">
    <location>
        <begin position="1"/>
        <end position="19"/>
    </location>
</feature>
<dbReference type="RefSeq" id="WP_133290018.1">
    <property type="nucleotide sequence ID" value="NZ_SMSJ01000025.1"/>
</dbReference>
<name>A0A4R5QF50_9PROT</name>
<proteinExistence type="inferred from homology"/>
<sequence>MSRWATVALCLGLAGGAHGQTIVLPEAGQMPPQVIPAVADPGTPVFSAPAGGEVYGGSATAPSPLVGDYSSIAGTSGTPYTGTGAATGDRSNVLASLQAQPYGATAIATADKLGVNSTGVAAFAAAESDFRNVQTANGSTSATGPWQITSGTWDDTVKRFSLPYTSADRSDPNAQAVVSSYLIRSYGGATSQSLGRVATVQETYYSYVYGPAVGGKIALADASSPLSNFVPADNLANNGMTGWTVQNLQDFTSRRLGPSYADPIFTAKS</sequence>
<dbReference type="Pfam" id="PF01464">
    <property type="entry name" value="SLT"/>
    <property type="match status" value="1"/>
</dbReference>
<dbReference type="AlphaFoldDB" id="A0A4R5QF50"/>